<dbReference type="EMBL" id="QUAJ01000041">
    <property type="protein sequence ID" value="REI39525.1"/>
    <property type="molecule type" value="Genomic_DNA"/>
</dbReference>
<organism evidence="1 2">
    <name type="scientific">Psychrilyobacter piezotolerans</name>
    <dbReference type="NCBI Taxonomy" id="2293438"/>
    <lineage>
        <taxon>Bacteria</taxon>
        <taxon>Fusobacteriati</taxon>
        <taxon>Fusobacteriota</taxon>
        <taxon>Fusobacteriia</taxon>
        <taxon>Fusobacteriales</taxon>
        <taxon>Fusobacteriaceae</taxon>
        <taxon>Psychrilyobacter</taxon>
    </lineage>
</organism>
<accession>A0ABX9KDW0</accession>
<reference evidence="1 2" key="1">
    <citation type="submission" date="2018-08" db="EMBL/GenBank/DDBJ databases">
        <title>Draft genome sequence of Psychrilyobacter sp. strain SD5 isolated from Black Sea water.</title>
        <authorList>
            <person name="Yadav S."/>
            <person name="Villanueva L."/>
            <person name="Damste J.S.S."/>
        </authorList>
    </citation>
    <scope>NUCLEOTIDE SEQUENCE [LARGE SCALE GENOMIC DNA]</scope>
    <source>
        <strain evidence="1 2">SD5</strain>
    </source>
</reference>
<sequence>MEEFKQKKKGIIFKINPWKYKTNIFEIKINRKGEQVTVHSSHRYHKSILKDIIQVIASIDRDLIEGREPVIFNEKK</sequence>
<name>A0ABX9KDW0_9FUSO</name>
<comment type="caution">
    <text evidence="1">The sequence shown here is derived from an EMBL/GenBank/DDBJ whole genome shotgun (WGS) entry which is preliminary data.</text>
</comment>
<keyword evidence="2" id="KW-1185">Reference proteome</keyword>
<gene>
    <name evidence="1" type="ORF">DYH56_14545</name>
</gene>
<evidence type="ECO:0008006" key="3">
    <source>
        <dbReference type="Google" id="ProtNLM"/>
    </source>
</evidence>
<evidence type="ECO:0000313" key="1">
    <source>
        <dbReference type="EMBL" id="REI39525.1"/>
    </source>
</evidence>
<dbReference type="Proteomes" id="UP000263486">
    <property type="component" value="Unassembled WGS sequence"/>
</dbReference>
<protein>
    <recommendedName>
        <fullName evidence="3">Phage protein</fullName>
    </recommendedName>
</protein>
<evidence type="ECO:0000313" key="2">
    <source>
        <dbReference type="Proteomes" id="UP000263486"/>
    </source>
</evidence>
<proteinExistence type="predicted"/>